<evidence type="ECO:0000313" key="13">
    <source>
        <dbReference type="Proteomes" id="UP001438707"/>
    </source>
</evidence>
<evidence type="ECO:0000256" key="4">
    <source>
        <dbReference type="ARBA" id="ARBA00022824"/>
    </source>
</evidence>
<dbReference type="AlphaFoldDB" id="A0AAW1RDE4"/>
<dbReference type="GO" id="GO:0006614">
    <property type="term" value="P:SRP-dependent cotranslational protein targeting to membrane"/>
    <property type="evidence" value="ECO:0007669"/>
    <property type="project" value="TreeGrafter"/>
</dbReference>
<dbReference type="InterPro" id="IPR004179">
    <property type="entry name" value="Sec63-dom"/>
</dbReference>
<comment type="caution">
    <text evidence="12">The sequence shown here is derived from an EMBL/GenBank/DDBJ whole genome shotgun (WGS) entry which is preliminary data.</text>
</comment>
<dbReference type="PRINTS" id="PR00625">
    <property type="entry name" value="JDOMAIN"/>
</dbReference>
<dbReference type="InterPro" id="IPR001623">
    <property type="entry name" value="DnaJ_domain"/>
</dbReference>
<dbReference type="InterPro" id="IPR036869">
    <property type="entry name" value="J_dom_sf"/>
</dbReference>
<dbReference type="InterPro" id="IPR014756">
    <property type="entry name" value="Ig_E-set"/>
</dbReference>
<dbReference type="Gene3D" id="1.10.150.20">
    <property type="entry name" value="5' to 3' exonuclease, C-terminal subdomain"/>
    <property type="match status" value="1"/>
</dbReference>
<dbReference type="GO" id="GO:0003723">
    <property type="term" value="F:RNA binding"/>
    <property type="evidence" value="ECO:0007669"/>
    <property type="project" value="TreeGrafter"/>
</dbReference>
<dbReference type="CDD" id="cd06257">
    <property type="entry name" value="DnaJ"/>
    <property type="match status" value="1"/>
</dbReference>
<feature type="transmembrane region" description="Helical" evidence="10">
    <location>
        <begin position="187"/>
        <end position="210"/>
    </location>
</feature>
<feature type="domain" description="J" evidence="11">
    <location>
        <begin position="94"/>
        <end position="159"/>
    </location>
</feature>
<keyword evidence="5" id="KW-0653">Protein transport</keyword>
<evidence type="ECO:0000256" key="1">
    <source>
        <dbReference type="ARBA" id="ARBA00004477"/>
    </source>
</evidence>
<evidence type="ECO:0000256" key="9">
    <source>
        <dbReference type="SAM" id="MobiDB-lite"/>
    </source>
</evidence>
<keyword evidence="2" id="KW-0813">Transport</keyword>
<dbReference type="SUPFAM" id="SSF158702">
    <property type="entry name" value="Sec63 N-terminal domain-like"/>
    <property type="match status" value="1"/>
</dbReference>
<dbReference type="SUPFAM" id="SSF81296">
    <property type="entry name" value="E set domains"/>
    <property type="match status" value="1"/>
</dbReference>
<dbReference type="SMART" id="SM00973">
    <property type="entry name" value="Sec63"/>
    <property type="match status" value="1"/>
</dbReference>
<keyword evidence="4" id="KW-0256">Endoplasmic reticulum</keyword>
<dbReference type="Gene3D" id="2.60.40.150">
    <property type="entry name" value="C2 domain"/>
    <property type="match status" value="1"/>
</dbReference>
<dbReference type="SMART" id="SM00271">
    <property type="entry name" value="DnaJ"/>
    <property type="match status" value="1"/>
</dbReference>
<feature type="compositionally biased region" description="Acidic residues" evidence="9">
    <location>
        <begin position="654"/>
        <end position="687"/>
    </location>
</feature>
<dbReference type="PROSITE" id="PS50076">
    <property type="entry name" value="DNAJ_2"/>
    <property type="match status" value="1"/>
</dbReference>
<keyword evidence="3 10" id="KW-0812">Transmembrane</keyword>
<dbReference type="Pfam" id="PF02889">
    <property type="entry name" value="Sec63"/>
    <property type="match status" value="1"/>
</dbReference>
<dbReference type="GO" id="GO:0006620">
    <property type="term" value="P:post-translational protein targeting to endoplasmic reticulum membrane"/>
    <property type="evidence" value="ECO:0007669"/>
    <property type="project" value="TreeGrafter"/>
</dbReference>
<gene>
    <name evidence="12" type="ORF">WJX74_007311</name>
</gene>
<evidence type="ECO:0000256" key="5">
    <source>
        <dbReference type="ARBA" id="ARBA00022927"/>
    </source>
</evidence>
<dbReference type="Gene3D" id="1.10.3380.10">
    <property type="entry name" value="Sec63 N-terminal domain-like domain"/>
    <property type="match status" value="1"/>
</dbReference>
<feature type="region of interest" description="Disordered" evidence="9">
    <location>
        <begin position="550"/>
        <end position="592"/>
    </location>
</feature>
<keyword evidence="8" id="KW-0143">Chaperone</keyword>
<protein>
    <recommendedName>
        <fullName evidence="11">J domain-containing protein</fullName>
    </recommendedName>
</protein>
<evidence type="ECO:0000313" key="12">
    <source>
        <dbReference type="EMBL" id="KAK9831724.1"/>
    </source>
</evidence>
<accession>A0AAW1RDE4</accession>
<dbReference type="InterPro" id="IPR035892">
    <property type="entry name" value="C2_domain_sf"/>
</dbReference>
<sequence length="713" mass="78120">MAETVGNSALFGIFLLSLLSLVLIPYTIYRLCFAEAEQRSVQPWSSGKAQRQQVPQWVQGLMTRNTLLLVGLWVLWALLLIWVSYSAKEIKPFDPYAILQLEPGASEKDVKRAYRNLSLKYHPDKNPDPTAAIYFAEHITKAYKALSDEDARKNYEKHGHPDGPQAISVSVALPEWLLSRDSKRAPLILGGLVLVGILLPLGLAACFLVGSEGQVGSNNISMDTLRAWALNPKICIKESQGLARIPETLVIAMEFIVMPTPSTQQAALGDLQRTVFQLHPDLKEKPQLRNRRPSIVKAHWLLLAHLDREEIPQILQADYKYVIKKCLQLLDEMFKIASMPRAPRGLGWLTPTQAVLELQQSITQAVSISARKGPTSGKAGVDTTAQLLQLPHFDQVLLKALGRKKIRSLSDLADLSVTERSSALQSAGLTEKQAGEVETSFSAIPTLEASAEFIVEGEDGAAGIMEQDIITCSVRCVIHRASHAQPGFALQGAAGKGVQAYAPHYPHPRQEQWYFILADTANNAIFSLSAHTLLEAEAAGLRQRQHQLALPAPSDSGEGTGLRKRASKGSLGDLSRADASTNGSSHAAEASSEAQIVELKFPAVATGKFDLTLLIMSDCWVGADKQIPLKLRVTEQTRAEREGRSLRGKPTPPEQEEEVVAEKDGDDDEEDEEEEDAEEEWDSEETGTECSMSETEDADPDASSSSEQTDMKS</sequence>
<dbReference type="Proteomes" id="UP001438707">
    <property type="component" value="Unassembled WGS sequence"/>
</dbReference>
<dbReference type="EMBL" id="JALJOS010000013">
    <property type="protein sequence ID" value="KAK9831724.1"/>
    <property type="molecule type" value="Genomic_DNA"/>
</dbReference>
<keyword evidence="7 10" id="KW-0472">Membrane</keyword>
<dbReference type="GO" id="GO:0031207">
    <property type="term" value="C:Sec62/Sec63 complex"/>
    <property type="evidence" value="ECO:0007669"/>
    <property type="project" value="TreeGrafter"/>
</dbReference>
<dbReference type="Gene3D" id="1.10.287.110">
    <property type="entry name" value="DnaJ domain"/>
    <property type="match status" value="1"/>
</dbReference>
<dbReference type="SUPFAM" id="SSF46565">
    <property type="entry name" value="Chaperone J-domain"/>
    <property type="match status" value="1"/>
</dbReference>
<evidence type="ECO:0000256" key="7">
    <source>
        <dbReference type="ARBA" id="ARBA00023136"/>
    </source>
</evidence>
<dbReference type="PANTHER" id="PTHR24075:SF0">
    <property type="entry name" value="TRANSLOCATION PROTEIN SEC63 HOMOLOG"/>
    <property type="match status" value="1"/>
</dbReference>
<keyword evidence="13" id="KW-1185">Reference proteome</keyword>
<proteinExistence type="predicted"/>
<evidence type="ECO:0000256" key="10">
    <source>
        <dbReference type="SAM" id="Phobius"/>
    </source>
</evidence>
<evidence type="ECO:0000256" key="3">
    <source>
        <dbReference type="ARBA" id="ARBA00022692"/>
    </source>
</evidence>
<reference evidence="12 13" key="1">
    <citation type="journal article" date="2024" name="Nat. Commun.">
        <title>Phylogenomics reveals the evolutionary origins of lichenization in chlorophyte algae.</title>
        <authorList>
            <person name="Puginier C."/>
            <person name="Libourel C."/>
            <person name="Otte J."/>
            <person name="Skaloud P."/>
            <person name="Haon M."/>
            <person name="Grisel S."/>
            <person name="Petersen M."/>
            <person name="Berrin J.G."/>
            <person name="Delaux P.M."/>
            <person name="Dal Grande F."/>
            <person name="Keller J."/>
        </authorList>
    </citation>
    <scope>NUCLEOTIDE SEQUENCE [LARGE SCALE GENOMIC DNA]</scope>
    <source>
        <strain evidence="12 13">SAG 2145</strain>
    </source>
</reference>
<evidence type="ECO:0000259" key="11">
    <source>
        <dbReference type="PROSITE" id="PS50076"/>
    </source>
</evidence>
<keyword evidence="6 10" id="KW-1133">Transmembrane helix</keyword>
<evidence type="ECO:0000256" key="8">
    <source>
        <dbReference type="ARBA" id="ARBA00023186"/>
    </source>
</evidence>
<comment type="subcellular location">
    <subcellularLocation>
        <location evidence="1">Endoplasmic reticulum membrane</location>
        <topology evidence="1">Multi-pass membrane protein</topology>
    </subcellularLocation>
</comment>
<feature type="transmembrane region" description="Helical" evidence="10">
    <location>
        <begin position="67"/>
        <end position="85"/>
    </location>
</feature>
<feature type="transmembrane region" description="Helical" evidence="10">
    <location>
        <begin position="9"/>
        <end position="29"/>
    </location>
</feature>
<name>A0AAW1RDE4_9CHLO</name>
<organism evidence="12 13">
    <name type="scientific">Apatococcus lobatus</name>
    <dbReference type="NCBI Taxonomy" id="904363"/>
    <lineage>
        <taxon>Eukaryota</taxon>
        <taxon>Viridiplantae</taxon>
        <taxon>Chlorophyta</taxon>
        <taxon>core chlorophytes</taxon>
        <taxon>Trebouxiophyceae</taxon>
        <taxon>Chlorellales</taxon>
        <taxon>Chlorellaceae</taxon>
        <taxon>Apatococcus</taxon>
    </lineage>
</organism>
<evidence type="ECO:0000256" key="6">
    <source>
        <dbReference type="ARBA" id="ARBA00022989"/>
    </source>
</evidence>
<dbReference type="Pfam" id="PF00226">
    <property type="entry name" value="DnaJ"/>
    <property type="match status" value="1"/>
</dbReference>
<evidence type="ECO:0000256" key="2">
    <source>
        <dbReference type="ARBA" id="ARBA00022448"/>
    </source>
</evidence>
<feature type="region of interest" description="Disordered" evidence="9">
    <location>
        <begin position="637"/>
        <end position="713"/>
    </location>
</feature>
<dbReference type="GO" id="GO:0008320">
    <property type="term" value="F:protein transmembrane transporter activity"/>
    <property type="evidence" value="ECO:0007669"/>
    <property type="project" value="TreeGrafter"/>
</dbReference>
<dbReference type="PANTHER" id="PTHR24075">
    <property type="entry name" value="SEC63 DOMAIN-CONTAINING"/>
    <property type="match status" value="1"/>
</dbReference>